<organism evidence="2 3">
    <name type="scientific">Nocardioides oleivorans</name>
    <dbReference type="NCBI Taxonomy" id="273676"/>
    <lineage>
        <taxon>Bacteria</taxon>
        <taxon>Bacillati</taxon>
        <taxon>Actinomycetota</taxon>
        <taxon>Actinomycetes</taxon>
        <taxon>Propionibacteriales</taxon>
        <taxon>Nocardioidaceae</taxon>
        <taxon>Nocardioides</taxon>
    </lineage>
</organism>
<dbReference type="OrthoDB" id="3533852at2"/>
<evidence type="ECO:0000313" key="3">
    <source>
        <dbReference type="Proteomes" id="UP000294071"/>
    </source>
</evidence>
<protein>
    <submittedName>
        <fullName evidence="2">Uncharacterized protein</fullName>
    </submittedName>
</protein>
<keyword evidence="1" id="KW-0732">Signal</keyword>
<keyword evidence="3" id="KW-1185">Reference proteome</keyword>
<dbReference type="RefSeq" id="WP_129399496.1">
    <property type="nucleotide sequence ID" value="NZ_SDWT01000001.1"/>
</dbReference>
<dbReference type="AlphaFoldDB" id="A0A4Q2S238"/>
<dbReference type="EMBL" id="SDWT01000001">
    <property type="protein sequence ID" value="RYB94143.1"/>
    <property type="molecule type" value="Genomic_DNA"/>
</dbReference>
<proteinExistence type="predicted"/>
<comment type="caution">
    <text evidence="2">The sequence shown here is derived from an EMBL/GenBank/DDBJ whole genome shotgun (WGS) entry which is preliminary data.</text>
</comment>
<accession>A0A4Q2S238</accession>
<sequence>MHRTTSRIVLAVIASFVAIIGLSSPSQAVTKLTDAQAASQLSAAGISRVSTGGCTDRNVGSCTSYDQINQETVSGIITFKGASGCAITITGGTETGHADGPNSHWNGYKVDIRPTDCVSGFITSTYAYSGVRGDGATLYTAPSGNVYAREGSHWDITYYSCGGC</sequence>
<dbReference type="Proteomes" id="UP000294071">
    <property type="component" value="Unassembled WGS sequence"/>
</dbReference>
<evidence type="ECO:0000256" key="1">
    <source>
        <dbReference type="SAM" id="SignalP"/>
    </source>
</evidence>
<evidence type="ECO:0000313" key="2">
    <source>
        <dbReference type="EMBL" id="RYB94143.1"/>
    </source>
</evidence>
<feature type="signal peptide" evidence="1">
    <location>
        <begin position="1"/>
        <end position="28"/>
    </location>
</feature>
<feature type="chain" id="PRO_5020380912" evidence="1">
    <location>
        <begin position="29"/>
        <end position="164"/>
    </location>
</feature>
<name>A0A4Q2S238_9ACTN</name>
<reference evidence="2 3" key="1">
    <citation type="submission" date="2019-01" db="EMBL/GenBank/DDBJ databases">
        <title>Novel species of Nocardioides.</title>
        <authorList>
            <person name="Liu Q."/>
            <person name="Xin Y.-H."/>
        </authorList>
    </citation>
    <scope>NUCLEOTIDE SEQUENCE [LARGE SCALE GENOMIC DNA]</scope>
    <source>
        <strain evidence="2 3">CGMCC 4.6882</strain>
    </source>
</reference>
<gene>
    <name evidence="2" type="ORF">EUA93_07165</name>
</gene>